<feature type="domain" description="Thioredoxin" evidence="7">
    <location>
        <begin position="32"/>
        <end position="210"/>
    </location>
</feature>
<name>A0A099KYS6_COLPS</name>
<comment type="similarity">
    <text evidence="1">Belongs to the thioredoxin family. DsbA subfamily.</text>
</comment>
<keyword evidence="4" id="KW-1015">Disulfide bond</keyword>
<dbReference type="PANTHER" id="PTHR13887">
    <property type="entry name" value="GLUTATHIONE S-TRANSFERASE KAPPA"/>
    <property type="match status" value="1"/>
</dbReference>
<dbReference type="OrthoDB" id="9780340at2"/>
<reference evidence="8 9" key="1">
    <citation type="submission" date="2014-08" db="EMBL/GenBank/DDBJ databases">
        <title>Genomic and Phenotypic Diversity of Colwellia psychrerythraea strains from Disparate Marine Basins.</title>
        <authorList>
            <person name="Techtmann S.M."/>
            <person name="Stelling S.C."/>
            <person name="Utturkar S.M."/>
            <person name="Alshibli N."/>
            <person name="Harris A."/>
            <person name="Brown S.D."/>
            <person name="Hazen T.C."/>
        </authorList>
    </citation>
    <scope>NUCLEOTIDE SEQUENCE [LARGE SCALE GENOMIC DNA]</scope>
    <source>
        <strain evidence="8 9">GAB14E</strain>
    </source>
</reference>
<keyword evidence="6" id="KW-1133">Transmembrane helix</keyword>
<organism evidence="8 9">
    <name type="scientific">Colwellia psychrerythraea</name>
    <name type="common">Vibrio psychroerythus</name>
    <dbReference type="NCBI Taxonomy" id="28229"/>
    <lineage>
        <taxon>Bacteria</taxon>
        <taxon>Pseudomonadati</taxon>
        <taxon>Pseudomonadota</taxon>
        <taxon>Gammaproteobacteria</taxon>
        <taxon>Alteromonadales</taxon>
        <taxon>Colwelliaceae</taxon>
        <taxon>Colwellia</taxon>
    </lineage>
</organism>
<evidence type="ECO:0000313" key="9">
    <source>
        <dbReference type="Proteomes" id="UP000029868"/>
    </source>
</evidence>
<dbReference type="GO" id="GO:0016491">
    <property type="term" value="F:oxidoreductase activity"/>
    <property type="evidence" value="ECO:0007669"/>
    <property type="project" value="UniProtKB-KW"/>
</dbReference>
<comment type="caution">
    <text evidence="8">The sequence shown here is derived from an EMBL/GenBank/DDBJ whole genome shotgun (WGS) entry which is preliminary data.</text>
</comment>
<gene>
    <name evidence="8" type="ORF">GAB14E_1811</name>
</gene>
<evidence type="ECO:0000256" key="2">
    <source>
        <dbReference type="ARBA" id="ARBA00022729"/>
    </source>
</evidence>
<dbReference type="Pfam" id="PF13462">
    <property type="entry name" value="Thioredoxin_4"/>
    <property type="match status" value="1"/>
</dbReference>
<dbReference type="PROSITE" id="PS51352">
    <property type="entry name" value="THIOREDOXIN_2"/>
    <property type="match status" value="1"/>
</dbReference>
<dbReference type="InterPro" id="IPR013766">
    <property type="entry name" value="Thioredoxin_domain"/>
</dbReference>
<keyword evidence="5" id="KW-0676">Redox-active center</keyword>
<dbReference type="RefSeq" id="WP_033081510.1">
    <property type="nucleotide sequence ID" value="NZ_JQEC01000014.1"/>
</dbReference>
<evidence type="ECO:0000259" key="7">
    <source>
        <dbReference type="PROSITE" id="PS51352"/>
    </source>
</evidence>
<evidence type="ECO:0000256" key="4">
    <source>
        <dbReference type="ARBA" id="ARBA00023157"/>
    </source>
</evidence>
<dbReference type="InterPro" id="IPR012336">
    <property type="entry name" value="Thioredoxin-like_fold"/>
</dbReference>
<dbReference type="SUPFAM" id="SSF52833">
    <property type="entry name" value="Thioredoxin-like"/>
    <property type="match status" value="1"/>
</dbReference>
<dbReference type="AlphaFoldDB" id="A0A099KYS6"/>
<feature type="transmembrane region" description="Helical" evidence="6">
    <location>
        <begin position="6"/>
        <end position="25"/>
    </location>
</feature>
<evidence type="ECO:0000256" key="1">
    <source>
        <dbReference type="ARBA" id="ARBA00005791"/>
    </source>
</evidence>
<keyword evidence="3" id="KW-0560">Oxidoreductase</keyword>
<evidence type="ECO:0000256" key="5">
    <source>
        <dbReference type="ARBA" id="ARBA00023284"/>
    </source>
</evidence>
<evidence type="ECO:0000256" key="6">
    <source>
        <dbReference type="SAM" id="Phobius"/>
    </source>
</evidence>
<accession>A0A099KYS6</accession>
<proteinExistence type="inferred from homology"/>
<dbReference type="Proteomes" id="UP000029868">
    <property type="component" value="Unassembled WGS sequence"/>
</dbReference>
<protein>
    <recommendedName>
        <fullName evidence="7">Thioredoxin domain-containing protein</fullName>
    </recommendedName>
</protein>
<sequence length="213" mass="23643">MNNKTLFISVAAFIGIIFIAAVSMYKSQQSSTIANGLLPALERIGAPEKGGKQAKVTIVEFFDPACGTCSQFYPLLNNLVKKYQGKVKVVMRYAPLHQGSEDVVKMLEAAHLQGKFWPAVEVLFANQARWVEHHVSNPTSALAGIKTLTLDHEKLDRDWHSEKVAKIIAQDIQDGQTLKVRATPQFFVNGKPLLVFGYDQLVNLVEEAVEEAY</sequence>
<keyword evidence="6" id="KW-0812">Transmembrane</keyword>
<evidence type="ECO:0000313" key="8">
    <source>
        <dbReference type="EMBL" id="KGJ95899.1"/>
    </source>
</evidence>
<dbReference type="EMBL" id="JQEC01000014">
    <property type="protein sequence ID" value="KGJ95899.1"/>
    <property type="molecule type" value="Genomic_DNA"/>
</dbReference>
<dbReference type="InterPro" id="IPR036249">
    <property type="entry name" value="Thioredoxin-like_sf"/>
</dbReference>
<dbReference type="PATRIC" id="fig|28229.3.peg.1418"/>
<keyword evidence="2" id="KW-0732">Signal</keyword>
<dbReference type="Gene3D" id="3.40.30.10">
    <property type="entry name" value="Glutaredoxin"/>
    <property type="match status" value="1"/>
</dbReference>
<dbReference type="PANTHER" id="PTHR13887:SF14">
    <property type="entry name" value="DISULFIDE BOND FORMATION PROTEIN D"/>
    <property type="match status" value="1"/>
</dbReference>
<evidence type="ECO:0000256" key="3">
    <source>
        <dbReference type="ARBA" id="ARBA00023002"/>
    </source>
</evidence>
<keyword evidence="6" id="KW-0472">Membrane</keyword>